<feature type="transmembrane region" description="Helical" evidence="1">
    <location>
        <begin position="6"/>
        <end position="21"/>
    </location>
</feature>
<sequence>MNTTVVLEVLLVVALIFYRQLRVQRVKDNLVKLPLILGALGVINAANFLQDHKVSPGEIVGVIAGLIIAAVIALPRARSVQVWRENDGTWMRRGTPVTIGWWLVALAGHAVTAFAGPLAFGETPHGYSGFESATIMVYLGVSLGAQGWFLEQRLQRSLSARRSSAIQLAKRVAHHTVSICTL</sequence>
<dbReference type="RefSeq" id="WP_382399668.1">
    <property type="nucleotide sequence ID" value="NZ_JBHSWH010000001.1"/>
</dbReference>
<reference evidence="3" key="1">
    <citation type="journal article" date="2019" name="Int. J. Syst. Evol. Microbiol.">
        <title>The Global Catalogue of Microorganisms (GCM) 10K type strain sequencing project: providing services to taxonomists for standard genome sequencing and annotation.</title>
        <authorList>
            <consortium name="The Broad Institute Genomics Platform"/>
            <consortium name="The Broad Institute Genome Sequencing Center for Infectious Disease"/>
            <person name="Wu L."/>
            <person name="Ma J."/>
        </authorList>
    </citation>
    <scope>NUCLEOTIDE SEQUENCE [LARGE SCALE GENOMIC DNA]</scope>
    <source>
        <strain evidence="3">CCUG 58127</strain>
    </source>
</reference>
<keyword evidence="1" id="KW-1133">Transmembrane helix</keyword>
<evidence type="ECO:0008006" key="4">
    <source>
        <dbReference type="Google" id="ProtNLM"/>
    </source>
</evidence>
<proteinExistence type="predicted"/>
<keyword evidence="1" id="KW-0812">Transmembrane</keyword>
<protein>
    <recommendedName>
        <fullName evidence="4">DUF1453 family protein</fullName>
    </recommendedName>
</protein>
<evidence type="ECO:0000313" key="3">
    <source>
        <dbReference type="Proteomes" id="UP001596298"/>
    </source>
</evidence>
<feature type="transmembrane region" description="Helical" evidence="1">
    <location>
        <begin position="56"/>
        <end position="74"/>
    </location>
</feature>
<dbReference type="EMBL" id="JBHSWH010000001">
    <property type="protein sequence ID" value="MFC6704961.1"/>
    <property type="molecule type" value="Genomic_DNA"/>
</dbReference>
<feature type="transmembrane region" description="Helical" evidence="1">
    <location>
        <begin position="33"/>
        <end position="50"/>
    </location>
</feature>
<name>A0ABW2ADP8_9MICO</name>
<keyword evidence="3" id="KW-1185">Reference proteome</keyword>
<gene>
    <name evidence="2" type="ORF">ACFQDH_06685</name>
</gene>
<comment type="caution">
    <text evidence="2">The sequence shown here is derived from an EMBL/GenBank/DDBJ whole genome shotgun (WGS) entry which is preliminary data.</text>
</comment>
<evidence type="ECO:0000256" key="1">
    <source>
        <dbReference type="SAM" id="Phobius"/>
    </source>
</evidence>
<feature type="transmembrane region" description="Helical" evidence="1">
    <location>
        <begin position="99"/>
        <end position="120"/>
    </location>
</feature>
<feature type="transmembrane region" description="Helical" evidence="1">
    <location>
        <begin position="132"/>
        <end position="150"/>
    </location>
</feature>
<accession>A0ABW2ADP8</accession>
<organism evidence="2 3">
    <name type="scientific">Flexivirga alba</name>
    <dbReference type="NCBI Taxonomy" id="702742"/>
    <lineage>
        <taxon>Bacteria</taxon>
        <taxon>Bacillati</taxon>
        <taxon>Actinomycetota</taxon>
        <taxon>Actinomycetes</taxon>
        <taxon>Micrococcales</taxon>
        <taxon>Dermacoccaceae</taxon>
        <taxon>Flexivirga</taxon>
    </lineage>
</organism>
<keyword evidence="1" id="KW-0472">Membrane</keyword>
<evidence type="ECO:0000313" key="2">
    <source>
        <dbReference type="EMBL" id="MFC6704961.1"/>
    </source>
</evidence>
<dbReference type="Proteomes" id="UP001596298">
    <property type="component" value="Unassembled WGS sequence"/>
</dbReference>